<dbReference type="PANTHER" id="PTHR16059">
    <property type="entry name" value="ANTHRAX TOXIN RECEPTOR"/>
    <property type="match status" value="1"/>
</dbReference>
<evidence type="ECO:0000256" key="15">
    <source>
        <dbReference type="ARBA" id="ARBA00061894"/>
    </source>
</evidence>
<keyword evidence="9" id="KW-1015">Disulfide bond</keyword>
<keyword evidence="5" id="KW-0479">Metal-binding</keyword>
<evidence type="ECO:0000256" key="6">
    <source>
        <dbReference type="ARBA" id="ARBA00022729"/>
    </source>
</evidence>
<evidence type="ECO:0000256" key="17">
    <source>
        <dbReference type="ARBA" id="ARBA00093334"/>
    </source>
</evidence>
<dbReference type="GO" id="GO:0004888">
    <property type="term" value="F:transmembrane signaling receptor activity"/>
    <property type="evidence" value="ECO:0007669"/>
    <property type="project" value="TreeGrafter"/>
</dbReference>
<dbReference type="Ensembl" id="ENSXMAT00000014558.2">
    <property type="protein sequence ID" value="ENSXMAP00000014538.2"/>
    <property type="gene ID" value="ENSXMAG00000013542.2"/>
</dbReference>
<keyword evidence="7 19" id="KW-1133">Transmembrane helix</keyword>
<comment type="function">
    <text evidence="17">Plays a role in cell attachment and migration. Interacts with extracellular matrix proteins and with the actin cytoskeleton and thereby plays an important role in normal extracellular matrix (ECM) homeostasis. Mediates adhesion of cells to type 1 collagen and gelatin, reorganization of the actin cytoskeleton and promotes cell spreading. Plays a role in the angiogenic response of cultured umbilical vein endothelial cells. May also act as a receptor for PLAU. Upon ligand binding, stimulates the phosphorylation of EGFR and ERK1/2.</text>
</comment>
<evidence type="ECO:0000256" key="9">
    <source>
        <dbReference type="ARBA" id="ARBA00023157"/>
    </source>
</evidence>
<dbReference type="Pfam" id="PF05587">
    <property type="entry name" value="Anth_Ig"/>
    <property type="match status" value="1"/>
</dbReference>
<reference evidence="22" key="1">
    <citation type="submission" date="2012-01" db="EMBL/GenBank/DDBJ databases">
        <authorList>
            <person name="Walter R."/>
            <person name="Schartl M."/>
            <person name="Warren W."/>
        </authorList>
    </citation>
    <scope>NUCLEOTIDE SEQUENCE [LARGE SCALE GENOMIC DNA]</scope>
    <source>
        <strain evidence="22">JP 163 A</strain>
    </source>
</reference>
<reference evidence="22" key="2">
    <citation type="journal article" date="2013" name="Nat. Genet.">
        <title>The genome of the platyfish, Xiphophorus maculatus, provides insights into evolutionary adaptation and several complex traits.</title>
        <authorList>
            <person name="Schartl M."/>
            <person name="Walter R.B."/>
            <person name="Shen Y."/>
            <person name="Garcia T."/>
            <person name="Catchen J."/>
            <person name="Amores A."/>
            <person name="Braasch I."/>
            <person name="Chalopin D."/>
            <person name="Volff J.N."/>
            <person name="Lesch K.P."/>
            <person name="Bisazza A."/>
            <person name="Minx P."/>
            <person name="Hillier L."/>
            <person name="Wilson R.K."/>
            <person name="Fuerstenberg S."/>
            <person name="Boore J."/>
            <person name="Searle S."/>
            <person name="Postlethwait J.H."/>
            <person name="Warren W.C."/>
        </authorList>
    </citation>
    <scope>NUCLEOTIDE SEQUENCE [LARGE SCALE GENOMIC DNA]</scope>
    <source>
        <strain evidence="22">JP 163 A</strain>
    </source>
</reference>
<dbReference type="FunFam" id="3.40.50.410:FF:000017">
    <property type="entry name" value="Anthrax toxin receptor 1"/>
    <property type="match status" value="1"/>
</dbReference>
<evidence type="ECO:0000256" key="16">
    <source>
        <dbReference type="ARBA" id="ARBA00068139"/>
    </source>
</evidence>
<reference evidence="21" key="3">
    <citation type="submission" date="2025-08" db="UniProtKB">
        <authorList>
            <consortium name="Ensembl"/>
        </authorList>
    </citation>
    <scope>IDENTIFICATION</scope>
    <source>
        <strain evidence="21">JP 163 A</strain>
    </source>
</reference>
<evidence type="ECO:0000313" key="21">
    <source>
        <dbReference type="Ensembl" id="ENSXMAP00000014538.2"/>
    </source>
</evidence>
<keyword evidence="8 19" id="KW-0472">Membrane</keyword>
<proteinExistence type="inferred from homology"/>
<evidence type="ECO:0000256" key="4">
    <source>
        <dbReference type="ARBA" id="ARBA00022692"/>
    </source>
</evidence>
<reference evidence="21" key="4">
    <citation type="submission" date="2025-09" db="UniProtKB">
        <authorList>
            <consortium name="Ensembl"/>
        </authorList>
    </citation>
    <scope>IDENTIFICATION</scope>
    <source>
        <strain evidence="21">JP 163 A</strain>
    </source>
</reference>
<feature type="transmembrane region" description="Helical" evidence="19">
    <location>
        <begin position="318"/>
        <end position="339"/>
    </location>
</feature>
<feature type="transmembrane region" description="Helical" evidence="19">
    <location>
        <begin position="6"/>
        <end position="29"/>
    </location>
</feature>
<evidence type="ECO:0000256" key="14">
    <source>
        <dbReference type="ARBA" id="ARBA00060395"/>
    </source>
</evidence>
<dbReference type="GO" id="GO:0031258">
    <property type="term" value="C:lamellipodium membrane"/>
    <property type="evidence" value="ECO:0007669"/>
    <property type="project" value="UniProtKB-SubCell"/>
</dbReference>
<dbReference type="InterPro" id="IPR008399">
    <property type="entry name" value="Anthrax_toxin_rcpt_C"/>
</dbReference>
<dbReference type="Gene3D" id="3.40.50.410">
    <property type="entry name" value="von Willebrand factor, type A domain"/>
    <property type="match status" value="1"/>
</dbReference>
<sequence>NKIMITLFFLILIVEVTQSFIIITLFFTLNSTILKKKSKIKFSYVVETKYLHILSGSVKHHWNEIYSFVKHLAEKFISPMLRMSFIVFSTQGKIIMELTENREAITEGLRALNDVIPGGDTCMNLGLEMRIYSMFFVGTASVIIALTDGELKERQYDTAQREAQRARSLGAIVYCVGVKDFNQTQLATIADTMEHVFPVTGGFQALRGIIDSIIKKSCIEILAAEPSSVCAGERFQVVVRGNGFLHARNINQVLCSFKLNDTHNERPTGIEDTFLLCPAPIIEEVGREIYLQVSMNEGLSYITSSVHITTTECFDGTIVLISLLVVFLLLALLLMWWFWPLCCTVVSESDEDDGMPRKKWPTVDASYYGGRGVGGIKRMEVRWGEKGSTEEGAKLDKPKNAIVKMPEQEFEPYEPKPRKPPRRPSQQKKWYSPIKGKLDALLSLFRRGYDQVSLMRPQPGDQPRSPSTPALPTKLPSINYPPLIYTRLNPQWPPSVTKLLLLGPLNGPCVTLGPLCLIRCYNQTTKGLPLRDSTLHLSLSNSARRDKNPSMGTMRDSSLSPKLVNYVKHCYEEM</sequence>
<dbReference type="GO" id="GO:0046872">
    <property type="term" value="F:metal ion binding"/>
    <property type="evidence" value="ECO:0007669"/>
    <property type="project" value="UniProtKB-KW"/>
</dbReference>
<evidence type="ECO:0000256" key="5">
    <source>
        <dbReference type="ARBA" id="ARBA00022723"/>
    </source>
</evidence>
<comment type="similarity">
    <text evidence="1">Belongs to the ATR family.</text>
</comment>
<keyword evidence="4 19" id="KW-0812">Transmembrane</keyword>
<comment type="subunit">
    <text evidence="15">Interacts with gelatin and type 1 collagen. Interacts with the actin cytoskeleton.</text>
</comment>
<dbReference type="Pfam" id="PF00092">
    <property type="entry name" value="VWA"/>
    <property type="match status" value="1"/>
</dbReference>
<evidence type="ECO:0000313" key="22">
    <source>
        <dbReference type="Proteomes" id="UP000002852"/>
    </source>
</evidence>
<accession>M4AJ94</accession>
<dbReference type="eggNOG" id="ENOG502QSKR">
    <property type="taxonomic scope" value="Eukaryota"/>
</dbReference>
<evidence type="ECO:0000256" key="10">
    <source>
        <dbReference type="ARBA" id="ARBA00023170"/>
    </source>
</evidence>
<keyword evidence="2" id="KW-1003">Cell membrane</keyword>
<dbReference type="InterPro" id="IPR036465">
    <property type="entry name" value="vWFA_dom_sf"/>
</dbReference>
<keyword evidence="12" id="KW-0966">Cell projection</keyword>
<feature type="domain" description="VWFA" evidence="20">
    <location>
        <begin position="47"/>
        <end position="213"/>
    </location>
</feature>
<dbReference type="GO" id="GO:0031527">
    <property type="term" value="C:filopodium membrane"/>
    <property type="evidence" value="ECO:0007669"/>
    <property type="project" value="UniProtKB-SubCell"/>
</dbReference>
<keyword evidence="22" id="KW-1185">Reference proteome</keyword>
<organism evidence="21 22">
    <name type="scientific">Xiphophorus maculatus</name>
    <name type="common">Southern platyfish</name>
    <name type="synonym">Platypoecilus maculatus</name>
    <dbReference type="NCBI Taxonomy" id="8083"/>
    <lineage>
        <taxon>Eukaryota</taxon>
        <taxon>Metazoa</taxon>
        <taxon>Chordata</taxon>
        <taxon>Craniata</taxon>
        <taxon>Vertebrata</taxon>
        <taxon>Euteleostomi</taxon>
        <taxon>Actinopterygii</taxon>
        <taxon>Neopterygii</taxon>
        <taxon>Teleostei</taxon>
        <taxon>Neoteleostei</taxon>
        <taxon>Acanthomorphata</taxon>
        <taxon>Ovalentaria</taxon>
        <taxon>Atherinomorphae</taxon>
        <taxon>Cyprinodontiformes</taxon>
        <taxon>Poeciliidae</taxon>
        <taxon>Poeciliinae</taxon>
        <taxon>Xiphophorus</taxon>
    </lineage>
</organism>
<evidence type="ECO:0000256" key="7">
    <source>
        <dbReference type="ARBA" id="ARBA00022989"/>
    </source>
</evidence>
<evidence type="ECO:0000256" key="19">
    <source>
        <dbReference type="SAM" id="Phobius"/>
    </source>
</evidence>
<evidence type="ECO:0000256" key="12">
    <source>
        <dbReference type="ARBA" id="ARBA00023273"/>
    </source>
</evidence>
<evidence type="ECO:0000256" key="1">
    <source>
        <dbReference type="ARBA" id="ARBA00008095"/>
    </source>
</evidence>
<evidence type="ECO:0000259" key="20">
    <source>
        <dbReference type="PROSITE" id="PS50234"/>
    </source>
</evidence>
<evidence type="ECO:0000256" key="2">
    <source>
        <dbReference type="ARBA" id="ARBA00022475"/>
    </source>
</evidence>
<dbReference type="SUPFAM" id="SSF53300">
    <property type="entry name" value="vWA-like"/>
    <property type="match status" value="1"/>
</dbReference>
<evidence type="ECO:0000256" key="3">
    <source>
        <dbReference type="ARBA" id="ARBA00022553"/>
    </source>
</evidence>
<dbReference type="PANTHER" id="PTHR16059:SF16">
    <property type="entry name" value="ANTHRAX TOXIN RECEPTOR-LIKE"/>
    <property type="match status" value="1"/>
</dbReference>
<evidence type="ECO:0000256" key="8">
    <source>
        <dbReference type="ARBA" id="ARBA00023136"/>
    </source>
</evidence>
<dbReference type="Proteomes" id="UP000002852">
    <property type="component" value="Unassembled WGS sequence"/>
</dbReference>
<keyword evidence="11" id="KW-0325">Glycoprotein</keyword>
<evidence type="ECO:0000256" key="11">
    <source>
        <dbReference type="ARBA" id="ARBA00023180"/>
    </source>
</evidence>
<dbReference type="PROSITE" id="PS50234">
    <property type="entry name" value="VWFA"/>
    <property type="match status" value="1"/>
</dbReference>
<evidence type="ECO:0000256" key="13">
    <source>
        <dbReference type="ARBA" id="ARBA00060389"/>
    </source>
</evidence>
<keyword evidence="10" id="KW-0675">Receptor</keyword>
<name>M4AJ94_XIPMA</name>
<dbReference type="InterPro" id="IPR008400">
    <property type="entry name" value="Anthrax_toxin_rcpt_extracel"/>
</dbReference>
<keyword evidence="6" id="KW-0732">Signal</keyword>
<feature type="region of interest" description="Disordered" evidence="18">
    <location>
        <begin position="453"/>
        <end position="473"/>
    </location>
</feature>
<dbReference type="GO" id="GO:0009986">
    <property type="term" value="C:cell surface"/>
    <property type="evidence" value="ECO:0007669"/>
    <property type="project" value="TreeGrafter"/>
</dbReference>
<dbReference type="AlphaFoldDB" id="M4AJ94"/>
<dbReference type="Pfam" id="PF05586">
    <property type="entry name" value="Ant_C"/>
    <property type="match status" value="1"/>
</dbReference>
<keyword evidence="3" id="KW-0597">Phosphoprotein</keyword>
<protein>
    <recommendedName>
        <fullName evidence="16">Anthrax toxin receptor 1</fullName>
    </recommendedName>
</protein>
<evidence type="ECO:0000256" key="18">
    <source>
        <dbReference type="SAM" id="MobiDB-lite"/>
    </source>
</evidence>
<dbReference type="GeneTree" id="ENSGT00940000157727"/>
<dbReference type="HOGENOM" id="CLU_121244_0_0_1"/>
<comment type="subcellular location">
    <subcellularLocation>
        <location evidence="14">Cell projection</location>
        <location evidence="14">Filopodium membrane</location>
        <topology evidence="14">Single-pass type I membrane protein</topology>
    </subcellularLocation>
    <subcellularLocation>
        <location evidence="13">Cell projection</location>
        <location evidence="13">Lamellipodium membrane</location>
        <topology evidence="13">Single-pass type I membrane protein</topology>
    </subcellularLocation>
</comment>
<feature type="region of interest" description="Disordered" evidence="18">
    <location>
        <begin position="406"/>
        <end position="430"/>
    </location>
</feature>
<dbReference type="InterPro" id="IPR002035">
    <property type="entry name" value="VWF_A"/>
</dbReference>